<organism evidence="5 6">
    <name type="scientific">Lacrimispora celerecrescens</name>
    <dbReference type="NCBI Taxonomy" id="29354"/>
    <lineage>
        <taxon>Bacteria</taxon>
        <taxon>Bacillati</taxon>
        <taxon>Bacillota</taxon>
        <taxon>Clostridia</taxon>
        <taxon>Lachnospirales</taxon>
        <taxon>Lachnospiraceae</taxon>
        <taxon>Lacrimispora</taxon>
    </lineage>
</organism>
<dbReference type="GO" id="GO:0030313">
    <property type="term" value="C:cell envelope"/>
    <property type="evidence" value="ECO:0007669"/>
    <property type="project" value="UniProtKB-SubCell"/>
</dbReference>
<evidence type="ECO:0000259" key="4">
    <source>
        <dbReference type="Pfam" id="PF13407"/>
    </source>
</evidence>
<feature type="domain" description="Periplasmic binding protein" evidence="4">
    <location>
        <begin position="338"/>
        <end position="596"/>
    </location>
</feature>
<accession>A0A084JCG3</accession>
<dbReference type="CDD" id="cd06308">
    <property type="entry name" value="PBP1_sensor_kinase-like"/>
    <property type="match status" value="1"/>
</dbReference>
<keyword evidence="3" id="KW-0732">Signal</keyword>
<dbReference type="Proteomes" id="UP000028525">
    <property type="component" value="Unassembled WGS sequence"/>
</dbReference>
<dbReference type="SUPFAM" id="SSF53822">
    <property type="entry name" value="Periplasmic binding protein-like I"/>
    <property type="match status" value="2"/>
</dbReference>
<reference evidence="5 6" key="1">
    <citation type="submission" date="2014-07" db="EMBL/GenBank/DDBJ databases">
        <title>Draft genome of Clostridium celerecrescens 152B isolated from sediments associated with methane hydrate from Krishna Godavari basin.</title>
        <authorList>
            <person name="Honkalas V.S."/>
            <person name="Dabir A.P."/>
            <person name="Arora P."/>
            <person name="Dhakephalkar P.K."/>
        </authorList>
    </citation>
    <scope>NUCLEOTIDE SEQUENCE [LARGE SCALE GENOMIC DNA]</scope>
    <source>
        <strain evidence="5 6">152B</strain>
    </source>
</reference>
<sequence length="623" mass="69683">MEKRTKLLLVLLISVFVFLGYRIYNGAITQTVYKSDVEYVIGVSQANMREAWRVALINEIQEEAGKYPNIRIVTADATSNVEKQEKDVDRLLDFGIDLLIISPCDSSRLTKKVRDVYQEGVPVIVMDRSVEGFDYNLFIGPDNNLIGKQGGECAAQLLGNGKGKILELRATAGSLQSEERSEGFDSVIRDYPDIEKTVCDLKNDMKDPAYDAVYAMKEELKGVSLIFANNDSVAFGAYEALKDRNLAEKIKVIGCDGFTGENEGVDLVRKGKLAATISCPTGGKEAVQYAINILRKESGVPKQVILRSHTIYPQNAGEYLAALDRESIDDGRRITVGYSQVGQESQWRLANTRSIQEAAREFNMELLFDSADQSQKKQIEAIRRFIKEKVDVIVVSPVVEAGWDEVLKEAKEANIPVVMSDRRIEAGDDLTTTYIGADFLEEGRRAMRWLREHVKPEQGVVRILELQGSEGATPTEERKKGFYEILEENPQYQIVYTDYGDFTYEGGKQVVEEYINSHTWDVDIIYSHNDDMALGAIKALEAHGLKPGKDITIVSVDATKEAFQAMIDGKLNCAVECSPLLGPPLMKAIRDMIAGKEMPLRIITEEKVYDQSDAETVIKTREY</sequence>
<evidence type="ECO:0000256" key="1">
    <source>
        <dbReference type="ARBA" id="ARBA00004196"/>
    </source>
</evidence>
<proteinExistence type="inferred from homology"/>
<dbReference type="AlphaFoldDB" id="A0A084JCG3"/>
<dbReference type="CDD" id="cd06309">
    <property type="entry name" value="PBP1_galactofuranose_YtfQ-like"/>
    <property type="match status" value="1"/>
</dbReference>
<dbReference type="EMBL" id="JPME01000042">
    <property type="protein sequence ID" value="KEZ86647.1"/>
    <property type="molecule type" value="Genomic_DNA"/>
</dbReference>
<dbReference type="Pfam" id="PF13407">
    <property type="entry name" value="Peripla_BP_4"/>
    <property type="match status" value="2"/>
</dbReference>
<dbReference type="GO" id="GO:0030246">
    <property type="term" value="F:carbohydrate binding"/>
    <property type="evidence" value="ECO:0007669"/>
    <property type="project" value="UniProtKB-ARBA"/>
</dbReference>
<evidence type="ECO:0000256" key="3">
    <source>
        <dbReference type="ARBA" id="ARBA00022729"/>
    </source>
</evidence>
<dbReference type="STRING" id="29354.IO98_22445"/>
<evidence type="ECO:0000256" key="2">
    <source>
        <dbReference type="ARBA" id="ARBA00007639"/>
    </source>
</evidence>
<comment type="similarity">
    <text evidence="2">Belongs to the bacterial solute-binding protein 2 family.</text>
</comment>
<dbReference type="InterPro" id="IPR025997">
    <property type="entry name" value="SBP_2_dom"/>
</dbReference>
<evidence type="ECO:0000313" key="6">
    <source>
        <dbReference type="Proteomes" id="UP000028525"/>
    </source>
</evidence>
<dbReference type="PANTHER" id="PTHR46847">
    <property type="entry name" value="D-ALLOSE-BINDING PERIPLASMIC PROTEIN-RELATED"/>
    <property type="match status" value="1"/>
</dbReference>
<dbReference type="InterPro" id="IPR028082">
    <property type="entry name" value="Peripla_BP_I"/>
</dbReference>
<evidence type="ECO:0000313" key="5">
    <source>
        <dbReference type="EMBL" id="KEZ86647.1"/>
    </source>
</evidence>
<protein>
    <submittedName>
        <fullName evidence="5">LacI family transcriptional regulator</fullName>
    </submittedName>
</protein>
<dbReference type="PANTHER" id="PTHR46847:SF3">
    <property type="entry name" value="GALACTOFURANOSE-BINDING PROTEIN YTFQ"/>
    <property type="match status" value="1"/>
</dbReference>
<gene>
    <name evidence="5" type="ORF">IO98_22445</name>
</gene>
<feature type="domain" description="Periplasmic binding protein" evidence="4">
    <location>
        <begin position="41"/>
        <end position="297"/>
    </location>
</feature>
<dbReference type="Gene3D" id="3.40.50.2300">
    <property type="match status" value="4"/>
</dbReference>
<comment type="caution">
    <text evidence="5">The sequence shown here is derived from an EMBL/GenBank/DDBJ whole genome shotgun (WGS) entry which is preliminary data.</text>
</comment>
<comment type="subcellular location">
    <subcellularLocation>
        <location evidence="1">Cell envelope</location>
    </subcellularLocation>
</comment>
<name>A0A084JCG3_9FIRM</name>
<keyword evidence="6" id="KW-1185">Reference proteome</keyword>
<dbReference type="OrthoDB" id="9814427at2"/>